<dbReference type="PANTHER" id="PTHR31272">
    <property type="entry name" value="CYTOCHROME C-TYPE BIOGENESIS PROTEIN HI_1454-RELATED"/>
    <property type="match status" value="1"/>
</dbReference>
<dbReference type="InterPro" id="IPR003834">
    <property type="entry name" value="Cyt_c_assmbl_TM_dom"/>
</dbReference>
<dbReference type="Proteomes" id="UP001597097">
    <property type="component" value="Unassembled WGS sequence"/>
</dbReference>
<evidence type="ECO:0000256" key="4">
    <source>
        <dbReference type="ARBA" id="ARBA00022989"/>
    </source>
</evidence>
<dbReference type="RefSeq" id="WP_219529664.1">
    <property type="nucleotide sequence ID" value="NZ_JAHKRM010000007.1"/>
</dbReference>
<comment type="similarity">
    <text evidence="2">Belongs to the DsbD family.</text>
</comment>
<reference evidence="9" key="1">
    <citation type="journal article" date="2019" name="Int. J. Syst. Evol. Microbiol.">
        <title>The Global Catalogue of Microorganisms (GCM) 10K type strain sequencing project: providing services to taxonomists for standard genome sequencing and annotation.</title>
        <authorList>
            <consortium name="The Broad Institute Genomics Platform"/>
            <consortium name="The Broad Institute Genome Sequencing Center for Infectious Disease"/>
            <person name="Wu L."/>
            <person name="Ma J."/>
        </authorList>
    </citation>
    <scope>NUCLEOTIDE SEQUENCE [LARGE SCALE GENOMIC DNA]</scope>
    <source>
        <strain evidence="9">CGMCC 1.15399</strain>
    </source>
</reference>
<keyword evidence="5 6" id="KW-0472">Membrane</keyword>
<evidence type="ECO:0000256" key="3">
    <source>
        <dbReference type="ARBA" id="ARBA00022692"/>
    </source>
</evidence>
<comment type="subcellular location">
    <subcellularLocation>
        <location evidence="1">Membrane</location>
        <topology evidence="1">Multi-pass membrane protein</topology>
    </subcellularLocation>
</comment>
<feature type="transmembrane region" description="Helical" evidence="6">
    <location>
        <begin position="249"/>
        <end position="267"/>
    </location>
</feature>
<keyword evidence="9" id="KW-1185">Reference proteome</keyword>
<evidence type="ECO:0000256" key="6">
    <source>
        <dbReference type="SAM" id="Phobius"/>
    </source>
</evidence>
<evidence type="ECO:0000259" key="7">
    <source>
        <dbReference type="Pfam" id="PF02683"/>
    </source>
</evidence>
<feature type="domain" description="Cytochrome C biogenesis protein transmembrane" evidence="7">
    <location>
        <begin position="8"/>
        <end position="170"/>
    </location>
</feature>
<feature type="transmembrane region" description="Helical" evidence="6">
    <location>
        <begin position="114"/>
        <end position="139"/>
    </location>
</feature>
<evidence type="ECO:0000313" key="9">
    <source>
        <dbReference type="Proteomes" id="UP001597097"/>
    </source>
</evidence>
<dbReference type="PANTHER" id="PTHR31272:SF4">
    <property type="entry name" value="CYTOCHROME C-TYPE BIOGENESIS PROTEIN HI_1454-RELATED"/>
    <property type="match status" value="1"/>
</dbReference>
<comment type="caution">
    <text evidence="8">The sequence shown here is derived from an EMBL/GenBank/DDBJ whole genome shotgun (WGS) entry which is preliminary data.</text>
</comment>
<feature type="transmembrane region" description="Helical" evidence="6">
    <location>
        <begin position="45"/>
        <end position="63"/>
    </location>
</feature>
<dbReference type="InterPro" id="IPR051790">
    <property type="entry name" value="Cytochrome_c-biogenesis_DsbD"/>
</dbReference>
<gene>
    <name evidence="8" type="ORF">ACFSJ0_28690</name>
</gene>
<evidence type="ECO:0000313" key="8">
    <source>
        <dbReference type="EMBL" id="MFD1541063.1"/>
    </source>
</evidence>
<keyword evidence="4 6" id="KW-1133">Transmembrane helix</keyword>
<evidence type="ECO:0000256" key="5">
    <source>
        <dbReference type="ARBA" id="ARBA00023136"/>
    </source>
</evidence>
<proteinExistence type="inferred from homology"/>
<feature type="transmembrane region" description="Helical" evidence="6">
    <location>
        <begin position="75"/>
        <end position="93"/>
    </location>
</feature>
<accession>A0ABW4GFJ6</accession>
<name>A0ABW4GFJ6_9ACTN</name>
<dbReference type="EMBL" id="JBHUCM010000023">
    <property type="protein sequence ID" value="MFD1541063.1"/>
    <property type="molecule type" value="Genomic_DNA"/>
</dbReference>
<organism evidence="8 9">
    <name type="scientific">Nonomuraea guangzhouensis</name>
    <dbReference type="NCBI Taxonomy" id="1291555"/>
    <lineage>
        <taxon>Bacteria</taxon>
        <taxon>Bacillati</taxon>
        <taxon>Actinomycetota</taxon>
        <taxon>Actinomycetes</taxon>
        <taxon>Streptosporangiales</taxon>
        <taxon>Streptosporangiaceae</taxon>
        <taxon>Nonomuraea</taxon>
    </lineage>
</organism>
<keyword evidence="3 6" id="KW-0812">Transmembrane</keyword>
<sequence>MNGIGYAAAFLGGLFSLVSPCGALLVPAFFAYAFPGRRRLFGRTLLFYVGLCAVLVPLGMGSAQVSRLFYGRQELLVTVAGWALIGLGVLQVAGQGWTIGPLERLKGHVRGDSAGAVLVLGAVSGLAGFCAGPVLGAVLTVAAASGDGLRGAVLLAVYAAGMAAPLLLLAGLWQRYDLGGRRWLRGRGLRLGPLRLHTTSLLSGLVFGGLGVLFLLSDGTRGLALPIPDSWEARLEEVAASVQDVLPDLLVVGIAALTVAAVTAWRLRRR</sequence>
<evidence type="ECO:0000256" key="2">
    <source>
        <dbReference type="ARBA" id="ARBA00006143"/>
    </source>
</evidence>
<feature type="transmembrane region" description="Helical" evidence="6">
    <location>
        <begin position="6"/>
        <end position="33"/>
    </location>
</feature>
<protein>
    <submittedName>
        <fullName evidence="8">Cytochrome c biogenesis CcdA family protein</fullName>
    </submittedName>
</protein>
<feature type="transmembrane region" description="Helical" evidence="6">
    <location>
        <begin position="151"/>
        <end position="173"/>
    </location>
</feature>
<evidence type="ECO:0000256" key="1">
    <source>
        <dbReference type="ARBA" id="ARBA00004141"/>
    </source>
</evidence>
<feature type="transmembrane region" description="Helical" evidence="6">
    <location>
        <begin position="194"/>
        <end position="216"/>
    </location>
</feature>
<dbReference type="Pfam" id="PF02683">
    <property type="entry name" value="DsbD_TM"/>
    <property type="match status" value="1"/>
</dbReference>